<feature type="transmembrane region" description="Helical" evidence="1">
    <location>
        <begin position="34"/>
        <end position="55"/>
    </location>
</feature>
<keyword evidence="3" id="KW-1185">Reference proteome</keyword>
<gene>
    <name evidence="2" type="ORF">ANANG_G00100740</name>
</gene>
<comment type="caution">
    <text evidence="2">The sequence shown here is derived from an EMBL/GenBank/DDBJ whole genome shotgun (WGS) entry which is preliminary data.</text>
</comment>
<dbReference type="AlphaFoldDB" id="A0A9D3S396"/>
<keyword evidence="1" id="KW-0472">Membrane</keyword>
<keyword evidence="1" id="KW-0812">Transmembrane</keyword>
<accession>A0A9D3S396</accession>
<evidence type="ECO:0000313" key="3">
    <source>
        <dbReference type="Proteomes" id="UP001044222"/>
    </source>
</evidence>
<keyword evidence="1" id="KW-1133">Transmembrane helix</keyword>
<dbReference type="EMBL" id="JAFIRN010000005">
    <property type="protein sequence ID" value="KAG5848637.1"/>
    <property type="molecule type" value="Genomic_DNA"/>
</dbReference>
<reference evidence="2" key="1">
    <citation type="submission" date="2021-01" db="EMBL/GenBank/DDBJ databases">
        <title>A chromosome-scale assembly of European eel, Anguilla anguilla.</title>
        <authorList>
            <person name="Henkel C."/>
            <person name="Jong-Raadsen S.A."/>
            <person name="Dufour S."/>
            <person name="Weltzien F.-A."/>
            <person name="Palstra A.P."/>
            <person name="Pelster B."/>
            <person name="Spaink H.P."/>
            <person name="Van Den Thillart G.E."/>
            <person name="Jansen H."/>
            <person name="Zahm M."/>
            <person name="Klopp C."/>
            <person name="Cedric C."/>
            <person name="Louis A."/>
            <person name="Berthelot C."/>
            <person name="Parey E."/>
            <person name="Roest Crollius H."/>
            <person name="Montfort J."/>
            <person name="Robinson-Rechavi M."/>
            <person name="Bucao C."/>
            <person name="Bouchez O."/>
            <person name="Gislard M."/>
            <person name="Lluch J."/>
            <person name="Milhes M."/>
            <person name="Lampietro C."/>
            <person name="Lopez Roques C."/>
            <person name="Donnadieu C."/>
            <person name="Braasch I."/>
            <person name="Desvignes T."/>
            <person name="Postlethwait J."/>
            <person name="Bobe J."/>
            <person name="Guiguen Y."/>
            <person name="Dirks R."/>
        </authorList>
    </citation>
    <scope>NUCLEOTIDE SEQUENCE</scope>
    <source>
        <strain evidence="2">Tag_6206</strain>
        <tissue evidence="2">Liver</tissue>
    </source>
</reference>
<proteinExistence type="predicted"/>
<sequence>SPFRHIFPGQDVHQRGRWKLDLDDGLTKDIFNVVHFWCSVVMLYFLFCCNVVYTLNVKGSHWVHSEWHNIGDKRRTTF</sequence>
<feature type="non-terminal residue" evidence="2">
    <location>
        <position position="1"/>
    </location>
</feature>
<dbReference type="Proteomes" id="UP001044222">
    <property type="component" value="Unassembled WGS sequence"/>
</dbReference>
<evidence type="ECO:0000256" key="1">
    <source>
        <dbReference type="SAM" id="Phobius"/>
    </source>
</evidence>
<name>A0A9D3S396_ANGAN</name>
<protein>
    <submittedName>
        <fullName evidence="2">Uncharacterized protein</fullName>
    </submittedName>
</protein>
<organism evidence="2 3">
    <name type="scientific">Anguilla anguilla</name>
    <name type="common">European freshwater eel</name>
    <name type="synonym">Muraena anguilla</name>
    <dbReference type="NCBI Taxonomy" id="7936"/>
    <lineage>
        <taxon>Eukaryota</taxon>
        <taxon>Metazoa</taxon>
        <taxon>Chordata</taxon>
        <taxon>Craniata</taxon>
        <taxon>Vertebrata</taxon>
        <taxon>Euteleostomi</taxon>
        <taxon>Actinopterygii</taxon>
        <taxon>Neopterygii</taxon>
        <taxon>Teleostei</taxon>
        <taxon>Anguilliformes</taxon>
        <taxon>Anguillidae</taxon>
        <taxon>Anguilla</taxon>
    </lineage>
</organism>
<evidence type="ECO:0000313" key="2">
    <source>
        <dbReference type="EMBL" id="KAG5848637.1"/>
    </source>
</evidence>